<evidence type="ECO:0000313" key="4">
    <source>
        <dbReference type="Proteomes" id="UP001238496"/>
    </source>
</evidence>
<dbReference type="RefSeq" id="WP_166601123.1">
    <property type="nucleotide sequence ID" value="NZ_JAUSUW010000014.1"/>
</dbReference>
<dbReference type="Proteomes" id="UP001238496">
    <property type="component" value="Unassembled WGS sequence"/>
</dbReference>
<reference evidence="3 4" key="1">
    <citation type="submission" date="2023-07" db="EMBL/GenBank/DDBJ databases">
        <title>Genomic Encyclopedia of Type Strains, Phase IV (KMG-IV): sequencing the most valuable type-strain genomes for metagenomic binning, comparative biology and taxonomic classification.</title>
        <authorList>
            <person name="Goeker M."/>
        </authorList>
    </citation>
    <scope>NUCLEOTIDE SEQUENCE [LARGE SCALE GENOMIC DNA]</scope>
    <source>
        <strain evidence="3 4">DSM 1111</strain>
    </source>
</reference>
<keyword evidence="4" id="KW-1185">Reference proteome</keyword>
<organism evidence="3 4">
    <name type="scientific">Peteryoungia aggregata LMG 23059</name>
    <dbReference type="NCBI Taxonomy" id="1368425"/>
    <lineage>
        <taxon>Bacteria</taxon>
        <taxon>Pseudomonadati</taxon>
        <taxon>Pseudomonadota</taxon>
        <taxon>Alphaproteobacteria</taxon>
        <taxon>Hyphomicrobiales</taxon>
        <taxon>Rhizobiaceae</taxon>
        <taxon>Peteryoungia</taxon>
    </lineage>
</organism>
<evidence type="ECO:0000256" key="1">
    <source>
        <dbReference type="SAM" id="Coils"/>
    </source>
</evidence>
<feature type="transmembrane region" description="Helical" evidence="2">
    <location>
        <begin position="99"/>
        <end position="121"/>
    </location>
</feature>
<evidence type="ECO:0000313" key="3">
    <source>
        <dbReference type="EMBL" id="MDQ0422960.1"/>
    </source>
</evidence>
<feature type="coiled-coil region" evidence="1">
    <location>
        <begin position="3"/>
        <end position="30"/>
    </location>
</feature>
<gene>
    <name evidence="3" type="ORF">J2045_004010</name>
</gene>
<keyword evidence="2" id="KW-0812">Transmembrane</keyword>
<proteinExistence type="predicted"/>
<sequence length="135" mass="14599">MASSNLQAELRELREQMNDLKDIISREAGRSSRNIRHRASEVLDEASRTAASVTGYDRDDVRNRASDVVNGATHTAHLVADYARDGADTVAGVVRRHPAAATSAGLITLGIVGGLVGYMLASSTPPARDSRWRWN</sequence>
<keyword evidence="1" id="KW-0175">Coiled coil</keyword>
<evidence type="ECO:0000256" key="2">
    <source>
        <dbReference type="SAM" id="Phobius"/>
    </source>
</evidence>
<keyword evidence="2" id="KW-0472">Membrane</keyword>
<dbReference type="EMBL" id="JAUSUW010000014">
    <property type="protein sequence ID" value="MDQ0422960.1"/>
    <property type="molecule type" value="Genomic_DNA"/>
</dbReference>
<accession>A0ABU0GC74</accession>
<comment type="caution">
    <text evidence="3">The sequence shown here is derived from an EMBL/GenBank/DDBJ whole genome shotgun (WGS) entry which is preliminary data.</text>
</comment>
<keyword evidence="2" id="KW-1133">Transmembrane helix</keyword>
<name>A0ABU0GC74_9HYPH</name>
<protein>
    <submittedName>
        <fullName evidence="3">ElaB/YqjD/DUF883 family membrane-anchored ribosome-binding protein</fullName>
    </submittedName>
</protein>